<comment type="caution">
    <text evidence="2">The sequence shown here is derived from an EMBL/GenBank/DDBJ whole genome shotgun (WGS) entry which is preliminary data.</text>
</comment>
<protein>
    <submittedName>
        <fullName evidence="2">Guanosine 5-monophosphate oxidoreductase</fullName>
    </submittedName>
</protein>
<keyword evidence="3" id="KW-1185">Reference proteome</keyword>
<proteinExistence type="predicted"/>
<dbReference type="PaxDb" id="67767-A0A0J7NRR9"/>
<dbReference type="InterPro" id="IPR001093">
    <property type="entry name" value="IMP_DH_GMPRt"/>
</dbReference>
<organism evidence="2 3">
    <name type="scientific">Lasius niger</name>
    <name type="common">Black garden ant</name>
    <dbReference type="NCBI Taxonomy" id="67767"/>
    <lineage>
        <taxon>Eukaryota</taxon>
        <taxon>Metazoa</taxon>
        <taxon>Ecdysozoa</taxon>
        <taxon>Arthropoda</taxon>
        <taxon>Hexapoda</taxon>
        <taxon>Insecta</taxon>
        <taxon>Pterygota</taxon>
        <taxon>Neoptera</taxon>
        <taxon>Endopterygota</taxon>
        <taxon>Hymenoptera</taxon>
        <taxon>Apocrita</taxon>
        <taxon>Aculeata</taxon>
        <taxon>Formicoidea</taxon>
        <taxon>Formicidae</taxon>
        <taxon>Formicinae</taxon>
        <taxon>Lasius</taxon>
        <taxon>Lasius</taxon>
    </lineage>
</organism>
<dbReference type="Proteomes" id="UP000036403">
    <property type="component" value="Unassembled WGS sequence"/>
</dbReference>
<sequence>MATLPQQKYDVETGIKIIKQLKKAKLYVSISVGVKQEHKDLLKKLKSLDLIPDFITIDIAHGHSIVMEEMLKFIKETFKDTKTKPFVIA</sequence>
<feature type="domain" description="IMP dehydrogenase/GMP reductase" evidence="1">
    <location>
        <begin position="22"/>
        <end position="81"/>
    </location>
</feature>
<dbReference type="GO" id="GO:0003824">
    <property type="term" value="F:catalytic activity"/>
    <property type="evidence" value="ECO:0007669"/>
    <property type="project" value="InterPro"/>
</dbReference>
<accession>A0A0J7NRR9</accession>
<evidence type="ECO:0000259" key="1">
    <source>
        <dbReference type="Pfam" id="PF00478"/>
    </source>
</evidence>
<gene>
    <name evidence="2" type="ORF">RF55_4669</name>
</gene>
<reference evidence="2 3" key="1">
    <citation type="submission" date="2015-04" db="EMBL/GenBank/DDBJ databases">
        <title>Lasius niger genome sequencing.</title>
        <authorList>
            <person name="Konorov E.A."/>
            <person name="Nikitin M.A."/>
            <person name="Kirill M.V."/>
            <person name="Chang P."/>
        </authorList>
    </citation>
    <scope>NUCLEOTIDE SEQUENCE [LARGE SCALE GENOMIC DNA]</scope>
    <source>
        <tissue evidence="2">Whole</tissue>
    </source>
</reference>
<evidence type="ECO:0000313" key="3">
    <source>
        <dbReference type="Proteomes" id="UP000036403"/>
    </source>
</evidence>
<dbReference type="InterPro" id="IPR013785">
    <property type="entry name" value="Aldolase_TIM"/>
</dbReference>
<evidence type="ECO:0000313" key="2">
    <source>
        <dbReference type="EMBL" id="KMQ95130.1"/>
    </source>
</evidence>
<name>A0A0J7NRR9_LASNI</name>
<dbReference type="Gene3D" id="3.20.20.70">
    <property type="entry name" value="Aldolase class I"/>
    <property type="match status" value="1"/>
</dbReference>
<dbReference type="AlphaFoldDB" id="A0A0J7NRR9"/>
<dbReference type="Pfam" id="PF00478">
    <property type="entry name" value="IMPDH"/>
    <property type="match status" value="1"/>
</dbReference>
<dbReference type="EMBL" id="LBMM01002215">
    <property type="protein sequence ID" value="KMQ95130.1"/>
    <property type="molecule type" value="Genomic_DNA"/>
</dbReference>
<feature type="non-terminal residue" evidence="2">
    <location>
        <position position="89"/>
    </location>
</feature>
<dbReference type="SUPFAM" id="SSF51412">
    <property type="entry name" value="Inosine monophosphate dehydrogenase (IMPDH)"/>
    <property type="match status" value="1"/>
</dbReference>